<keyword evidence="6 8" id="KW-1133">Transmembrane helix</keyword>
<dbReference type="GO" id="GO:0005315">
    <property type="term" value="F:phosphate transmembrane transporter activity"/>
    <property type="evidence" value="ECO:0007669"/>
    <property type="project" value="InterPro"/>
</dbReference>
<evidence type="ECO:0000313" key="11">
    <source>
        <dbReference type="Proteomes" id="UP000263273"/>
    </source>
</evidence>
<dbReference type="Gene3D" id="1.10.3720.10">
    <property type="entry name" value="MetI-like"/>
    <property type="match status" value="1"/>
</dbReference>
<organism evidence="10 11">
    <name type="scientific">Syntrophomonas wolfei</name>
    <dbReference type="NCBI Taxonomy" id="863"/>
    <lineage>
        <taxon>Bacteria</taxon>
        <taxon>Bacillati</taxon>
        <taxon>Bacillota</taxon>
        <taxon>Clostridia</taxon>
        <taxon>Eubacteriales</taxon>
        <taxon>Syntrophomonadaceae</taxon>
        <taxon>Syntrophomonas</taxon>
    </lineage>
</organism>
<keyword evidence="7 8" id="KW-0472">Membrane</keyword>
<reference evidence="10 11" key="1">
    <citation type="journal article" date="2018" name="Nat. Biotechnol.">
        <title>A standardized bacterial taxonomy based on genome phylogeny substantially revises the tree of life.</title>
        <authorList>
            <person name="Parks D.H."/>
            <person name="Chuvochina M."/>
            <person name="Waite D.W."/>
            <person name="Rinke C."/>
            <person name="Skarshewski A."/>
            <person name="Chaumeil P.A."/>
            <person name="Hugenholtz P."/>
        </authorList>
    </citation>
    <scope>NUCLEOTIDE SEQUENCE [LARGE SCALE GENOMIC DNA]</scope>
    <source>
        <strain evidence="10">UBA10948</strain>
    </source>
</reference>
<dbReference type="Proteomes" id="UP000263273">
    <property type="component" value="Unassembled WGS sequence"/>
</dbReference>
<feature type="transmembrane region" description="Helical" evidence="8">
    <location>
        <begin position="81"/>
        <end position="106"/>
    </location>
</feature>
<keyword evidence="3" id="KW-0813">Transport</keyword>
<comment type="caution">
    <text evidence="10">The sequence shown here is derived from an EMBL/GenBank/DDBJ whole genome shotgun (WGS) entry which is preliminary data.</text>
</comment>
<dbReference type="AlphaFoldDB" id="A0A354YYT5"/>
<dbReference type="NCBIfam" id="TIGR00974">
    <property type="entry name" value="3a0107s02c"/>
    <property type="match status" value="1"/>
</dbReference>
<evidence type="ECO:0000256" key="1">
    <source>
        <dbReference type="ARBA" id="ARBA00004651"/>
    </source>
</evidence>
<evidence type="ECO:0000313" key="10">
    <source>
        <dbReference type="EMBL" id="HBK53876.1"/>
    </source>
</evidence>
<name>A0A354YYT5_9FIRM</name>
<dbReference type="InterPro" id="IPR005672">
    <property type="entry name" value="Phosphate_PstA"/>
</dbReference>
<dbReference type="GO" id="GO:0035435">
    <property type="term" value="P:phosphate ion transmembrane transport"/>
    <property type="evidence" value="ECO:0007669"/>
    <property type="project" value="InterPro"/>
</dbReference>
<feature type="transmembrane region" description="Helical" evidence="8">
    <location>
        <begin position="164"/>
        <end position="184"/>
    </location>
</feature>
<feature type="transmembrane region" description="Helical" evidence="8">
    <location>
        <begin position="118"/>
        <end position="144"/>
    </location>
</feature>
<dbReference type="InterPro" id="IPR035906">
    <property type="entry name" value="MetI-like_sf"/>
</dbReference>
<dbReference type="SUPFAM" id="SSF161098">
    <property type="entry name" value="MetI-like"/>
    <property type="match status" value="1"/>
</dbReference>
<sequence>MPVWLNIWLKGGKGVLDYQKLRDGTGHVLAWLFSSLSIVACLSIIFYLFIRGFAQINPDFILTPPNPTLNQDMSGGISTPIAGTFLLTLTGILLAAPWALATAIYLAEYGGSQAMVQIFRLAIDVLAGVPTIVIAIFGLAIFSLPQLGFLSSMVEGVDGVERSFGRSFLVTGITMAIMILPFVIKICEEALKAVPNYYREAALSMGASKWQSIVTVVLPSARQGILTGIILGMGRIIGDTAIVWLTLGGTIRMTGIQPWWYPVHWWSTLCNTGSTLTSYIYFASPAGEGNMPDKAFGAALVLIILIIVLNIFTDLLERFGANKIKGN</sequence>
<dbReference type="Pfam" id="PF00528">
    <property type="entry name" value="BPD_transp_1"/>
    <property type="match status" value="1"/>
</dbReference>
<feature type="transmembrane region" description="Helical" evidence="8">
    <location>
        <begin position="265"/>
        <end position="283"/>
    </location>
</feature>
<evidence type="ECO:0000256" key="4">
    <source>
        <dbReference type="ARBA" id="ARBA00022475"/>
    </source>
</evidence>
<dbReference type="STRING" id="378794.GCA_001570625_00750"/>
<feature type="domain" description="ABC transmembrane type-1" evidence="9">
    <location>
        <begin position="81"/>
        <end position="313"/>
    </location>
</feature>
<evidence type="ECO:0000256" key="8">
    <source>
        <dbReference type="RuleBase" id="RU363043"/>
    </source>
</evidence>
<evidence type="ECO:0000256" key="5">
    <source>
        <dbReference type="ARBA" id="ARBA00022692"/>
    </source>
</evidence>
<feature type="transmembrane region" description="Helical" evidence="8">
    <location>
        <begin position="225"/>
        <end position="245"/>
    </location>
</feature>
<comment type="similarity">
    <text evidence="2 8">Belongs to the binding-protein-dependent transport system permease family. CysTW subfamily.</text>
</comment>
<accession>A0A354YYT5</accession>
<evidence type="ECO:0000256" key="7">
    <source>
        <dbReference type="ARBA" id="ARBA00023136"/>
    </source>
</evidence>
<evidence type="ECO:0000256" key="3">
    <source>
        <dbReference type="ARBA" id="ARBA00022448"/>
    </source>
</evidence>
<dbReference type="EMBL" id="DNZF01000175">
    <property type="protein sequence ID" value="HBK53876.1"/>
    <property type="molecule type" value="Genomic_DNA"/>
</dbReference>
<evidence type="ECO:0000259" key="9">
    <source>
        <dbReference type="PROSITE" id="PS50928"/>
    </source>
</evidence>
<dbReference type="GO" id="GO:0005886">
    <property type="term" value="C:plasma membrane"/>
    <property type="evidence" value="ECO:0007669"/>
    <property type="project" value="UniProtKB-SubCell"/>
</dbReference>
<dbReference type="PANTHER" id="PTHR43470:SF3">
    <property type="entry name" value="PHOSPHATE TRANSPORT SYSTEM PERMEASE PROTEIN PSTA-RELATED"/>
    <property type="match status" value="1"/>
</dbReference>
<evidence type="ECO:0000256" key="2">
    <source>
        <dbReference type="ARBA" id="ARBA00007069"/>
    </source>
</evidence>
<dbReference type="PANTHER" id="PTHR43470">
    <property type="entry name" value="PHOSPHATE TRANSPORT SYSTEM PERMEASE PROTEIN PSTA-RELATED"/>
    <property type="match status" value="1"/>
</dbReference>
<feature type="transmembrane region" description="Helical" evidence="8">
    <location>
        <begin position="295"/>
        <end position="313"/>
    </location>
</feature>
<feature type="transmembrane region" description="Helical" evidence="8">
    <location>
        <begin position="28"/>
        <end position="50"/>
    </location>
</feature>
<dbReference type="CDD" id="cd06261">
    <property type="entry name" value="TM_PBP2"/>
    <property type="match status" value="1"/>
</dbReference>
<keyword evidence="5 8" id="KW-0812">Transmembrane</keyword>
<dbReference type="InterPro" id="IPR000515">
    <property type="entry name" value="MetI-like"/>
</dbReference>
<dbReference type="PROSITE" id="PS50928">
    <property type="entry name" value="ABC_TM1"/>
    <property type="match status" value="1"/>
</dbReference>
<keyword evidence="4 8" id="KW-1003">Cell membrane</keyword>
<proteinExistence type="inferred from homology"/>
<evidence type="ECO:0000256" key="6">
    <source>
        <dbReference type="ARBA" id="ARBA00022989"/>
    </source>
</evidence>
<gene>
    <name evidence="10" type="primary">pstA</name>
    <name evidence="10" type="ORF">DDZ44_08075</name>
</gene>
<comment type="subcellular location">
    <subcellularLocation>
        <location evidence="1 8">Cell membrane</location>
        <topology evidence="1 8">Multi-pass membrane protein</topology>
    </subcellularLocation>
</comment>
<protein>
    <recommendedName>
        <fullName evidence="8">Phosphate transport system permease protein PstA</fullName>
    </recommendedName>
</protein>